<keyword evidence="1" id="KW-0472">Membrane</keyword>
<feature type="transmembrane region" description="Helical" evidence="1">
    <location>
        <begin position="63"/>
        <end position="83"/>
    </location>
</feature>
<dbReference type="Gene3D" id="3.40.720.10">
    <property type="entry name" value="Alkaline Phosphatase, subunit A"/>
    <property type="match status" value="1"/>
</dbReference>
<dbReference type="InterPro" id="IPR017850">
    <property type="entry name" value="Alkaline_phosphatase_core_sf"/>
</dbReference>
<dbReference type="OrthoDB" id="103349at2759"/>
<evidence type="ECO:0000313" key="4">
    <source>
        <dbReference type="Proteomes" id="UP001149165"/>
    </source>
</evidence>
<organism evidence="3 4">
    <name type="scientific">Penicillium angulare</name>
    <dbReference type="NCBI Taxonomy" id="116970"/>
    <lineage>
        <taxon>Eukaryota</taxon>
        <taxon>Fungi</taxon>
        <taxon>Dikarya</taxon>
        <taxon>Ascomycota</taxon>
        <taxon>Pezizomycotina</taxon>
        <taxon>Eurotiomycetes</taxon>
        <taxon>Eurotiomycetidae</taxon>
        <taxon>Eurotiales</taxon>
        <taxon>Aspergillaceae</taxon>
        <taxon>Penicillium</taxon>
    </lineage>
</organism>
<dbReference type="EMBL" id="JAPQKH010000004">
    <property type="protein sequence ID" value="KAJ5100490.1"/>
    <property type="molecule type" value="Genomic_DNA"/>
</dbReference>
<evidence type="ECO:0000259" key="2">
    <source>
        <dbReference type="Pfam" id="PF00884"/>
    </source>
</evidence>
<evidence type="ECO:0000313" key="3">
    <source>
        <dbReference type="EMBL" id="KAJ5100490.1"/>
    </source>
</evidence>
<evidence type="ECO:0000256" key="1">
    <source>
        <dbReference type="SAM" id="Phobius"/>
    </source>
</evidence>
<proteinExistence type="predicted"/>
<dbReference type="AlphaFoldDB" id="A0A9W9FHU5"/>
<dbReference type="PANTHER" id="PTHR43751">
    <property type="entry name" value="SULFATASE"/>
    <property type="match status" value="1"/>
</dbReference>
<protein>
    <recommendedName>
        <fullName evidence="2">Sulfatase N-terminal domain-containing protein</fullName>
    </recommendedName>
</protein>
<keyword evidence="4" id="KW-1185">Reference proteome</keyword>
<name>A0A9W9FHU5_9EURO</name>
<feature type="transmembrane region" description="Helical" evidence="1">
    <location>
        <begin position="95"/>
        <end position="119"/>
    </location>
</feature>
<dbReference type="Pfam" id="PF00884">
    <property type="entry name" value="Sulfatase"/>
    <property type="match status" value="1"/>
</dbReference>
<gene>
    <name evidence="3" type="ORF">N7456_006542</name>
</gene>
<reference evidence="3" key="2">
    <citation type="journal article" date="2023" name="IMA Fungus">
        <title>Comparative genomic study of the Penicillium genus elucidates a diverse pangenome and 15 lateral gene transfer events.</title>
        <authorList>
            <person name="Petersen C."/>
            <person name="Sorensen T."/>
            <person name="Nielsen M.R."/>
            <person name="Sondergaard T.E."/>
            <person name="Sorensen J.L."/>
            <person name="Fitzpatrick D.A."/>
            <person name="Frisvad J.C."/>
            <person name="Nielsen K.L."/>
        </authorList>
    </citation>
    <scope>NUCLEOTIDE SEQUENCE</scope>
    <source>
        <strain evidence="3">IBT 30069</strain>
    </source>
</reference>
<dbReference type="InterPro" id="IPR000917">
    <property type="entry name" value="Sulfatase_N"/>
</dbReference>
<keyword evidence="1" id="KW-0812">Transmembrane</keyword>
<comment type="caution">
    <text evidence="3">The sequence shown here is derived from an EMBL/GenBank/DDBJ whole genome shotgun (WGS) entry which is preliminary data.</text>
</comment>
<feature type="domain" description="Sulfatase N-terminal" evidence="2">
    <location>
        <begin position="527"/>
        <end position="727"/>
    </location>
</feature>
<accession>A0A9W9FHU5</accession>
<feature type="transmembrane region" description="Helical" evidence="1">
    <location>
        <begin position="35"/>
        <end position="51"/>
    </location>
</feature>
<dbReference type="SUPFAM" id="SSF53649">
    <property type="entry name" value="Alkaline phosphatase-like"/>
    <property type="match status" value="1"/>
</dbReference>
<keyword evidence="1" id="KW-1133">Transmembrane helix</keyword>
<reference evidence="3" key="1">
    <citation type="submission" date="2022-11" db="EMBL/GenBank/DDBJ databases">
        <authorList>
            <person name="Petersen C."/>
        </authorList>
    </citation>
    <scope>NUCLEOTIDE SEQUENCE</scope>
    <source>
        <strain evidence="3">IBT 30069</strain>
    </source>
</reference>
<feature type="transmembrane region" description="Helical" evidence="1">
    <location>
        <begin position="246"/>
        <end position="267"/>
    </location>
</feature>
<dbReference type="InterPro" id="IPR052701">
    <property type="entry name" value="GAG_Ulvan_Degrading_Sulfatases"/>
</dbReference>
<dbReference type="PANTHER" id="PTHR43751:SF3">
    <property type="entry name" value="SULFATASE N-TERMINAL DOMAIN-CONTAINING PROTEIN"/>
    <property type="match status" value="1"/>
</dbReference>
<sequence length="863" mass="97888">MKLNARVSCLRLLYILLSPSQWFDVYWPASRKACFALLFIGVISAKLLRIYSHLTSLSVDRFLLWGPTFLLQDIICILLAHTFCRNYQRRWLRVISILVMIPASLIISGLSAANISFYVQTGAEIHWRQAHWFHRDAASIKTLLTGLTGLVIGEVIFTIAAYVLSPYIYNFVRAGVSVFQYLLAPLFSKCWKWKGSTAENNPYEQVAIKDWDEESSVPETESMLGLDSPDIAPRQPTKPITTTSKVIRIFVGSAATYFLLLCLIRPYDAAYDFLTQTVAITPFVKPPTRTLTSSFYLPDLPGDYSWLYNHTAIGPTSKYDWMPLEKTPGFRDWYEGFNGSVPQHYDPNLDPIHLSNLEADIIEPLRETLKDGKLKIKHVFLFKLESTRADVFPVKKDGHIADIIRKSYSGQIPDDVEDRLANLTRNAEILTGVPSGFDQHDFEPRGGLYASDAYTGGTFTLKSIVASVCGAAPLVVDFNREFFHHIYQPCMPHIFNTLNKLSPATPKNSTKSRNSKDFKTWPWRSTMMQSITDDYDNQDRLTPAMGFDDKVTDKTITKDFKKKPGPNPEKYNFWGYEEHKLREYFLDALVQAEKKHERVFLTHLTGQTHHPWKMPIGEGYEELISSGLFNKNDKVNRYLNTIGVNDGWLGEVMDLLNEAGVADETLVVMVGDHGISLLEDGGVTPNDNPHVANFHVPLVFSHPSLPPITLNNRISSLQILPTILDLLVQSSSLDKTSAKAITDLLPLYEGQSMIREPIPESSGKQDWQFTVMNTGGTWLAMRSAAKPYRLVVPLVPDVEWRFSDISSDPNEDRALQSFNIKPLLKDVGKVHGESAREWVGEAAHVAQWWVAENWRRWEYLPEN</sequence>
<feature type="transmembrane region" description="Helical" evidence="1">
    <location>
        <begin position="140"/>
        <end position="162"/>
    </location>
</feature>
<dbReference type="Proteomes" id="UP001149165">
    <property type="component" value="Unassembled WGS sequence"/>
</dbReference>